<sequence length="412" mass="43504">MRRLAVISLHTSPLAQPGTGDGGGMNVYVRELTSALARQGAECEVYTRQDDPGQPRTVTVEPGLRVHYLPAGPVEPVPKEALAPLTETFAEAVLADLAEREPVDAVHANYWLSGLVGHRLKHELAVPLLCTFHTLDRVKAEASPEAVSADEPQQRAEAEAAVMACSEAVLASCSVEAGQLVQAYEVERQRIRVVPPAVDHAFFAPGDRAQARRAVGLPVEGRLLLFVGRLQPLKGAPVALGALELLRERWPDLSLVVVGGPSGPAGPAHVAELRAQVAELGLTGRVRFVPPQPHELLSSYYRAADVCVVPSRSESFGLVALEAAACGVPVVASAVGGLTTVVVDEVTGLLVDPPDAAGFAEAIDAVLASPDLAERLAVAAVRHARRYTWDEAASRLLAIVAEQTTGRLVACQ</sequence>
<name>A0ABV6C2J9_9ACTN</name>
<gene>
    <name evidence="5" type="ORF">ACFFRE_07115</name>
</gene>
<protein>
    <submittedName>
        <fullName evidence="5">Glycosyltransferase</fullName>
        <ecNumber evidence="5">2.4.-.-</ecNumber>
    </submittedName>
</protein>
<dbReference type="Gene3D" id="3.40.50.2000">
    <property type="entry name" value="Glycogen Phosphorylase B"/>
    <property type="match status" value="2"/>
</dbReference>
<dbReference type="Proteomes" id="UP001589788">
    <property type="component" value="Unassembled WGS sequence"/>
</dbReference>
<evidence type="ECO:0000313" key="5">
    <source>
        <dbReference type="EMBL" id="MFC0081916.1"/>
    </source>
</evidence>
<comment type="caution">
    <text evidence="5">The sequence shown here is derived from an EMBL/GenBank/DDBJ whole genome shotgun (WGS) entry which is preliminary data.</text>
</comment>
<evidence type="ECO:0000259" key="3">
    <source>
        <dbReference type="Pfam" id="PF00534"/>
    </source>
</evidence>
<dbReference type="SUPFAM" id="SSF53756">
    <property type="entry name" value="UDP-Glycosyltransferase/glycogen phosphorylase"/>
    <property type="match status" value="1"/>
</dbReference>
<evidence type="ECO:0000256" key="1">
    <source>
        <dbReference type="ARBA" id="ARBA00022676"/>
    </source>
</evidence>
<feature type="domain" description="Glycosyl transferase family 1" evidence="3">
    <location>
        <begin position="208"/>
        <end position="379"/>
    </location>
</feature>
<organism evidence="5 6">
    <name type="scientific">Aciditerrimonas ferrireducens</name>
    <dbReference type="NCBI Taxonomy" id="667306"/>
    <lineage>
        <taxon>Bacteria</taxon>
        <taxon>Bacillati</taxon>
        <taxon>Actinomycetota</taxon>
        <taxon>Acidimicrobiia</taxon>
        <taxon>Acidimicrobiales</taxon>
        <taxon>Acidimicrobiaceae</taxon>
        <taxon>Aciditerrimonas</taxon>
    </lineage>
</organism>
<evidence type="ECO:0000259" key="4">
    <source>
        <dbReference type="Pfam" id="PF13579"/>
    </source>
</evidence>
<dbReference type="InterPro" id="IPR028098">
    <property type="entry name" value="Glyco_trans_4-like_N"/>
</dbReference>
<keyword evidence="6" id="KW-1185">Reference proteome</keyword>
<dbReference type="Pfam" id="PF00534">
    <property type="entry name" value="Glycos_transf_1"/>
    <property type="match status" value="1"/>
</dbReference>
<dbReference type="Pfam" id="PF13579">
    <property type="entry name" value="Glyco_trans_4_4"/>
    <property type="match status" value="1"/>
</dbReference>
<keyword evidence="1 5" id="KW-0328">Glycosyltransferase</keyword>
<keyword evidence="2 5" id="KW-0808">Transferase</keyword>
<dbReference type="PANTHER" id="PTHR45947:SF3">
    <property type="entry name" value="SULFOQUINOVOSYL TRANSFERASE SQD2"/>
    <property type="match status" value="1"/>
</dbReference>
<accession>A0ABV6C2J9</accession>
<dbReference type="GO" id="GO:0016757">
    <property type="term" value="F:glycosyltransferase activity"/>
    <property type="evidence" value="ECO:0007669"/>
    <property type="project" value="UniProtKB-KW"/>
</dbReference>
<evidence type="ECO:0000313" key="6">
    <source>
        <dbReference type="Proteomes" id="UP001589788"/>
    </source>
</evidence>
<evidence type="ECO:0000256" key="2">
    <source>
        <dbReference type="ARBA" id="ARBA00022679"/>
    </source>
</evidence>
<dbReference type="EC" id="2.4.-.-" evidence="5"/>
<proteinExistence type="predicted"/>
<dbReference type="EMBL" id="JBHLYQ010000056">
    <property type="protein sequence ID" value="MFC0081916.1"/>
    <property type="molecule type" value="Genomic_DNA"/>
</dbReference>
<feature type="domain" description="Glycosyltransferase subfamily 4-like N-terminal" evidence="4">
    <location>
        <begin position="23"/>
        <end position="196"/>
    </location>
</feature>
<dbReference type="InterPro" id="IPR001296">
    <property type="entry name" value="Glyco_trans_1"/>
</dbReference>
<dbReference type="PANTHER" id="PTHR45947">
    <property type="entry name" value="SULFOQUINOVOSYL TRANSFERASE SQD2"/>
    <property type="match status" value="1"/>
</dbReference>
<dbReference type="InterPro" id="IPR050194">
    <property type="entry name" value="Glycosyltransferase_grp1"/>
</dbReference>
<dbReference type="RefSeq" id="WP_377789249.1">
    <property type="nucleotide sequence ID" value="NZ_JBHLYQ010000056.1"/>
</dbReference>
<reference evidence="5 6" key="1">
    <citation type="submission" date="2024-09" db="EMBL/GenBank/DDBJ databases">
        <authorList>
            <person name="Sun Q."/>
            <person name="Mori K."/>
        </authorList>
    </citation>
    <scope>NUCLEOTIDE SEQUENCE [LARGE SCALE GENOMIC DNA]</scope>
    <source>
        <strain evidence="5 6">JCM 15389</strain>
    </source>
</reference>